<dbReference type="STRING" id="623280.SAMN05660226_00524"/>
<proteinExistence type="predicted"/>
<evidence type="ECO:0000259" key="1">
    <source>
        <dbReference type="Pfam" id="PF06283"/>
    </source>
</evidence>
<dbReference type="Proteomes" id="UP000190541">
    <property type="component" value="Unassembled WGS sequence"/>
</dbReference>
<evidence type="ECO:0000313" key="2">
    <source>
        <dbReference type="EMBL" id="SKB29440.1"/>
    </source>
</evidence>
<dbReference type="RefSeq" id="WP_217698080.1">
    <property type="nucleotide sequence ID" value="NZ_FUYS01000001.1"/>
</dbReference>
<accession>A0A1T5A379</accession>
<dbReference type="Pfam" id="PF06283">
    <property type="entry name" value="ThuA"/>
    <property type="match status" value="1"/>
</dbReference>
<dbReference type="InterPro" id="IPR029010">
    <property type="entry name" value="ThuA-like"/>
</dbReference>
<name>A0A1T5A379_9SPHI</name>
<dbReference type="AlphaFoldDB" id="A0A1T5A379"/>
<feature type="domain" description="ThuA-like" evidence="1">
    <location>
        <begin position="93"/>
        <end position="303"/>
    </location>
</feature>
<dbReference type="EMBL" id="FUYS01000001">
    <property type="protein sequence ID" value="SKB29440.1"/>
    <property type="molecule type" value="Genomic_DNA"/>
</dbReference>
<dbReference type="Gene3D" id="3.40.50.880">
    <property type="match status" value="1"/>
</dbReference>
<protein>
    <submittedName>
        <fullName evidence="2">Trehalose utilisation</fullName>
    </submittedName>
</protein>
<dbReference type="SUPFAM" id="SSF52317">
    <property type="entry name" value="Class I glutamine amidotransferase-like"/>
    <property type="match status" value="1"/>
</dbReference>
<dbReference type="InterPro" id="IPR029062">
    <property type="entry name" value="Class_I_gatase-like"/>
</dbReference>
<evidence type="ECO:0000313" key="3">
    <source>
        <dbReference type="Proteomes" id="UP000190541"/>
    </source>
</evidence>
<organism evidence="2 3">
    <name type="scientific">Parapedobacter luteus</name>
    <dbReference type="NCBI Taxonomy" id="623280"/>
    <lineage>
        <taxon>Bacteria</taxon>
        <taxon>Pseudomonadati</taxon>
        <taxon>Bacteroidota</taxon>
        <taxon>Sphingobacteriia</taxon>
        <taxon>Sphingobacteriales</taxon>
        <taxon>Sphingobacteriaceae</taxon>
        <taxon>Parapedobacter</taxon>
    </lineage>
</organism>
<reference evidence="2 3" key="1">
    <citation type="submission" date="2017-02" db="EMBL/GenBank/DDBJ databases">
        <authorList>
            <person name="Peterson S.W."/>
        </authorList>
    </citation>
    <scope>NUCLEOTIDE SEQUENCE [LARGE SCALE GENOMIC DNA]</scope>
    <source>
        <strain evidence="2 3">DSM 22899</strain>
    </source>
</reference>
<sequence>MKKTNRAWSSLLLLVALMGFIRCSAGERPEISEDQWITYTGYEGPGAGKHIVLISGDEEYRSEEALPMLAQILAKKFGFTCTVLFSIDPSTGEIDANQQANIPGLANLESADLMVIFTRFRELPPDQMRHIDDYLKAGKPVVGLRTATHAFHYAKKPDDPFARYDFQSTVSGWEGGFGKLVLGETWISHHGDHGKEGTRGVVNEENAASPILNGVQDIWGPTDVYTVGRLAGADILMYGQSTSGMTADDPVNRDKPALPVAWTKRYKLPDGKSGKAFTTTMGASVDLLNEDLRRLLVNACFWAVGLENQIPEKADVAFVTPYQPTMFGFDSFIKGKRPADYRLQED</sequence>
<keyword evidence="3" id="KW-1185">Reference proteome</keyword>
<gene>
    <name evidence="2" type="ORF">SAMN05660226_00524</name>
</gene>